<comment type="caution">
    <text evidence="1">The sequence shown here is derived from an EMBL/GenBank/DDBJ whole genome shotgun (WGS) entry which is preliminary data.</text>
</comment>
<reference evidence="1 2" key="1">
    <citation type="submission" date="2013-01" db="EMBL/GenBank/DDBJ databases">
        <authorList>
            <person name="Harkins D.M."/>
            <person name="Durkin A.S."/>
            <person name="Brinkac L.M."/>
            <person name="Haft D.H."/>
            <person name="Selengut J.D."/>
            <person name="Sanka R."/>
            <person name="DePew J."/>
            <person name="Purushe J."/>
            <person name="Tulsiani S.M."/>
            <person name="Graham G.C."/>
            <person name="Burns M.-A."/>
            <person name="Dohnt M.F."/>
            <person name="Smythe L.D."/>
            <person name="McKay D.B."/>
            <person name="Craig S.B."/>
            <person name="Vinetz J.M."/>
            <person name="Sutton G.G."/>
            <person name="Nierman W.C."/>
            <person name="Fouts D.E."/>
        </authorList>
    </citation>
    <scope>NUCLEOTIDE SEQUENCE [LARGE SCALE GENOMIC DNA]</scope>
    <source>
        <strain evidence="1 2">LT2156</strain>
    </source>
</reference>
<dbReference type="Proteomes" id="UP000012089">
    <property type="component" value="Unassembled WGS sequence"/>
</dbReference>
<dbReference type="EMBL" id="AFMF02000033">
    <property type="protein sequence ID" value="EMM94804.1"/>
    <property type="molecule type" value="Genomic_DNA"/>
</dbReference>
<name>M6HIP9_LEPIR</name>
<proteinExistence type="predicted"/>
<dbReference type="AlphaFoldDB" id="M6HIP9"/>
<sequence>MPVSIETNAEKKATPERLKKKMMQALELYSISKILCFHPDQIRKIPYF</sequence>
<organism evidence="1 2">
    <name type="scientific">Leptospira interrogans serovar Zanoni str. LT2156</name>
    <dbReference type="NCBI Taxonomy" id="1001601"/>
    <lineage>
        <taxon>Bacteria</taxon>
        <taxon>Pseudomonadati</taxon>
        <taxon>Spirochaetota</taxon>
        <taxon>Spirochaetia</taxon>
        <taxon>Leptospirales</taxon>
        <taxon>Leptospiraceae</taxon>
        <taxon>Leptospira</taxon>
    </lineage>
</organism>
<evidence type="ECO:0000313" key="2">
    <source>
        <dbReference type="Proteomes" id="UP000012089"/>
    </source>
</evidence>
<protein>
    <submittedName>
        <fullName evidence="1">Uncharacterized protein</fullName>
    </submittedName>
</protein>
<accession>M6HIP9</accession>
<evidence type="ECO:0000313" key="1">
    <source>
        <dbReference type="EMBL" id="EMM94804.1"/>
    </source>
</evidence>
<gene>
    <name evidence="1" type="ORF">LEP1GSC158_1751</name>
</gene>